<dbReference type="PROSITE" id="PS51257">
    <property type="entry name" value="PROKAR_LIPOPROTEIN"/>
    <property type="match status" value="1"/>
</dbReference>
<evidence type="ECO:0000256" key="2">
    <source>
        <dbReference type="ARBA" id="ARBA00022617"/>
    </source>
</evidence>
<dbReference type="EMBL" id="JAVXZY010000003">
    <property type="protein sequence ID" value="MDT8999518.1"/>
    <property type="molecule type" value="Genomic_DNA"/>
</dbReference>
<dbReference type="EC" id="1.11.1.5" evidence="10"/>
<keyword evidence="3 7" id="KW-0479">Metal-binding</keyword>
<evidence type="ECO:0000256" key="3">
    <source>
        <dbReference type="ARBA" id="ARBA00022723"/>
    </source>
</evidence>
<name>A0ABU3PBK8_9BURK</name>
<dbReference type="SUPFAM" id="SSF46626">
    <property type="entry name" value="Cytochrome c"/>
    <property type="match status" value="2"/>
</dbReference>
<evidence type="ECO:0000259" key="9">
    <source>
        <dbReference type="PROSITE" id="PS51007"/>
    </source>
</evidence>
<protein>
    <submittedName>
        <fullName evidence="10">Cytochrome c peroxidase</fullName>
        <ecNumber evidence="10">1.11.1.5</ecNumber>
    </submittedName>
</protein>
<sequence>MVPLRGNTGLGAALVPLLASALLALTGCGGGSGGGGSAAAAVDPASPAASTPTPSTPPSPPLSALAQLGALVYVDKTLSASGQQSCASCHDPAAFHGPPNAFPVQPGGAAMERVGTRATPSLRYLQQLPAFFAGDGNPANVSGGLMADGRVDTLAQQARLPFLNPREMANASPAELAARLRQTRYAQRFTAGPTGSDEAWIKEATDALMAFQLEDPQFHPYSSRYDWLLANKGLATPAEQRGLSVFISPQQGNCIGCHAMPEGVAPKALFTNFGYAALGVPRNSALHDNADPSYFDLGLCGPVRSGVKHQDWCGLFRTPTVRNSAKRPVFFHNGVFTSLAQVLDFYNSRDNAPQRWYPQRAGQPDLYNDLPLALRGNVSQQAPFGGGATPPMNAQQLKDLQCFLETLSDGYVPGSPPGPSCD</sequence>
<dbReference type="Gene3D" id="1.10.760.10">
    <property type="entry name" value="Cytochrome c-like domain"/>
    <property type="match status" value="2"/>
</dbReference>
<dbReference type="PROSITE" id="PS51007">
    <property type="entry name" value="CYTC"/>
    <property type="match status" value="1"/>
</dbReference>
<feature type="region of interest" description="Disordered" evidence="8">
    <location>
        <begin position="36"/>
        <end position="62"/>
    </location>
</feature>
<evidence type="ECO:0000256" key="5">
    <source>
        <dbReference type="ARBA" id="ARBA00023002"/>
    </source>
</evidence>
<reference evidence="10" key="1">
    <citation type="submission" date="2023-09" db="EMBL/GenBank/DDBJ databases">
        <title>Paucibacter sp. APW11 Genome sequencing and assembly.</title>
        <authorList>
            <person name="Kim I."/>
        </authorList>
    </citation>
    <scope>NUCLEOTIDE SEQUENCE</scope>
    <source>
        <strain evidence="10">APW11</strain>
    </source>
</reference>
<dbReference type="InterPro" id="IPR036909">
    <property type="entry name" value="Cyt_c-like_dom_sf"/>
</dbReference>
<gene>
    <name evidence="10" type="ORF">RQP53_09590</name>
</gene>
<dbReference type="InterPro" id="IPR004852">
    <property type="entry name" value="Di-haem_cyt_c_peroxidsae"/>
</dbReference>
<keyword evidence="2 7" id="KW-0349">Heme</keyword>
<feature type="domain" description="Cytochrome c" evidence="9">
    <location>
        <begin position="237"/>
        <end position="408"/>
    </location>
</feature>
<keyword evidence="10" id="KW-0575">Peroxidase</keyword>
<dbReference type="Pfam" id="PF03150">
    <property type="entry name" value="CCP_MauG"/>
    <property type="match status" value="1"/>
</dbReference>
<evidence type="ECO:0000256" key="7">
    <source>
        <dbReference type="PROSITE-ProRule" id="PRU00433"/>
    </source>
</evidence>
<evidence type="ECO:0000256" key="6">
    <source>
        <dbReference type="ARBA" id="ARBA00023004"/>
    </source>
</evidence>
<dbReference type="InterPro" id="IPR051395">
    <property type="entry name" value="Cytochrome_c_Peroxidase/MauG"/>
</dbReference>
<feature type="compositionally biased region" description="Low complexity" evidence="8">
    <location>
        <begin position="38"/>
        <end position="53"/>
    </location>
</feature>
<accession>A0ABU3PBK8</accession>
<keyword evidence="4" id="KW-0732">Signal</keyword>
<evidence type="ECO:0000313" key="11">
    <source>
        <dbReference type="Proteomes" id="UP001246372"/>
    </source>
</evidence>
<dbReference type="Proteomes" id="UP001246372">
    <property type="component" value="Unassembled WGS sequence"/>
</dbReference>
<comment type="caution">
    <text evidence="10">The sequence shown here is derived from an EMBL/GenBank/DDBJ whole genome shotgun (WGS) entry which is preliminary data.</text>
</comment>
<evidence type="ECO:0000256" key="4">
    <source>
        <dbReference type="ARBA" id="ARBA00022729"/>
    </source>
</evidence>
<organism evidence="10 11">
    <name type="scientific">Roseateles aquae</name>
    <dbReference type="NCBI Taxonomy" id="3077235"/>
    <lineage>
        <taxon>Bacteria</taxon>
        <taxon>Pseudomonadati</taxon>
        <taxon>Pseudomonadota</taxon>
        <taxon>Betaproteobacteria</taxon>
        <taxon>Burkholderiales</taxon>
        <taxon>Sphaerotilaceae</taxon>
        <taxon>Roseateles</taxon>
    </lineage>
</organism>
<evidence type="ECO:0000313" key="10">
    <source>
        <dbReference type="EMBL" id="MDT8999518.1"/>
    </source>
</evidence>
<dbReference type="PANTHER" id="PTHR30600">
    <property type="entry name" value="CYTOCHROME C PEROXIDASE-RELATED"/>
    <property type="match status" value="1"/>
</dbReference>
<keyword evidence="5 10" id="KW-0560">Oxidoreductase</keyword>
<evidence type="ECO:0000256" key="1">
    <source>
        <dbReference type="ARBA" id="ARBA00004196"/>
    </source>
</evidence>
<dbReference type="InterPro" id="IPR009056">
    <property type="entry name" value="Cyt_c-like_dom"/>
</dbReference>
<keyword evidence="11" id="KW-1185">Reference proteome</keyword>
<dbReference type="PANTHER" id="PTHR30600:SF10">
    <property type="entry name" value="BLL6722 PROTEIN"/>
    <property type="match status" value="1"/>
</dbReference>
<dbReference type="RefSeq" id="WP_315650080.1">
    <property type="nucleotide sequence ID" value="NZ_JAVXZY010000003.1"/>
</dbReference>
<keyword evidence="6 7" id="KW-0408">Iron</keyword>
<evidence type="ECO:0000256" key="8">
    <source>
        <dbReference type="SAM" id="MobiDB-lite"/>
    </source>
</evidence>
<dbReference type="GO" id="GO:0004130">
    <property type="term" value="F:cytochrome-c peroxidase activity"/>
    <property type="evidence" value="ECO:0007669"/>
    <property type="project" value="UniProtKB-EC"/>
</dbReference>
<comment type="subcellular location">
    <subcellularLocation>
        <location evidence="1">Cell envelope</location>
    </subcellularLocation>
</comment>
<proteinExistence type="predicted"/>